<keyword evidence="2" id="KW-0472">Membrane</keyword>
<feature type="region of interest" description="Disordered" evidence="1">
    <location>
        <begin position="74"/>
        <end position="97"/>
    </location>
</feature>
<gene>
    <name evidence="3" type="ORF">M6D93_11760</name>
</gene>
<protein>
    <recommendedName>
        <fullName evidence="5">DUF4352 domain-containing protein</fullName>
    </recommendedName>
</protein>
<evidence type="ECO:0008006" key="5">
    <source>
        <dbReference type="Google" id="ProtNLM"/>
    </source>
</evidence>
<evidence type="ECO:0000256" key="1">
    <source>
        <dbReference type="SAM" id="MobiDB-lite"/>
    </source>
</evidence>
<name>A0ABY4QV47_9ACTN</name>
<accession>A0ABY4QV47</accession>
<keyword evidence="2" id="KW-0812">Transmembrane</keyword>
<evidence type="ECO:0000313" key="3">
    <source>
        <dbReference type="EMBL" id="UQX86982.1"/>
    </source>
</evidence>
<evidence type="ECO:0000313" key="4">
    <source>
        <dbReference type="Proteomes" id="UP001056336"/>
    </source>
</evidence>
<dbReference type="RefSeq" id="WP_249769397.1">
    <property type="nucleotide sequence ID" value="NZ_CP097332.1"/>
</dbReference>
<keyword evidence="4" id="KW-1185">Reference proteome</keyword>
<proteinExistence type="predicted"/>
<sequence length="254" mass="26567">MRNRGEHEGADLDGYSPVEHLTEVFDDPAAADYPLRAAERPGPTVAGHPLWPAAVAVMLLLIVVAAVAALERQRSDDRVGRASATTTYPGPQPSARPHATLVAVQPFVPVGKTSVSTDDRLHRFTLAETLTYVGGGPSTVSATVHLVDSSGHPVRADLAMLTAPAYRDQVIANPDFHPPGAGGLVPGTTVLLVVRQRVMCPRSTGSLVEPSLQFGYGDEAAHQVFTARWSDLVVPSLAGYSTIVHGACGGSGLG</sequence>
<reference evidence="3" key="1">
    <citation type="journal article" date="2018" name="Int. J. Syst. Evol. Microbiol.">
        <title>Jatrophihabitans telluris sp. nov., isolated from sediment soil of lava forest wetlands and the emended description of the genus Jatrophihabitans.</title>
        <authorList>
            <person name="Lee K.C."/>
            <person name="Suh M.K."/>
            <person name="Eom M.K."/>
            <person name="Kim K.K."/>
            <person name="Kim J.S."/>
            <person name="Kim D.S."/>
            <person name="Ko S.H."/>
            <person name="Shin Y.K."/>
            <person name="Lee J.S."/>
        </authorList>
    </citation>
    <scope>NUCLEOTIDE SEQUENCE</scope>
    <source>
        <strain evidence="3">N237</strain>
    </source>
</reference>
<dbReference type="Proteomes" id="UP001056336">
    <property type="component" value="Chromosome"/>
</dbReference>
<organism evidence="3 4">
    <name type="scientific">Jatrophihabitans telluris</name>
    <dbReference type="NCBI Taxonomy" id="2038343"/>
    <lineage>
        <taxon>Bacteria</taxon>
        <taxon>Bacillati</taxon>
        <taxon>Actinomycetota</taxon>
        <taxon>Actinomycetes</taxon>
        <taxon>Jatrophihabitantales</taxon>
        <taxon>Jatrophihabitantaceae</taxon>
        <taxon>Jatrophihabitans</taxon>
    </lineage>
</organism>
<evidence type="ECO:0000256" key="2">
    <source>
        <dbReference type="SAM" id="Phobius"/>
    </source>
</evidence>
<reference evidence="3" key="2">
    <citation type="submission" date="2022-05" db="EMBL/GenBank/DDBJ databases">
        <authorList>
            <person name="Kim J.-S."/>
            <person name="Lee K."/>
            <person name="Suh M."/>
            <person name="Eom M."/>
            <person name="Kim J.-S."/>
            <person name="Kim D.-S."/>
            <person name="Ko S.-H."/>
            <person name="Shin Y."/>
            <person name="Lee J.-S."/>
        </authorList>
    </citation>
    <scope>NUCLEOTIDE SEQUENCE</scope>
    <source>
        <strain evidence="3">N237</strain>
    </source>
</reference>
<dbReference type="EMBL" id="CP097332">
    <property type="protein sequence ID" value="UQX86982.1"/>
    <property type="molecule type" value="Genomic_DNA"/>
</dbReference>
<keyword evidence="2" id="KW-1133">Transmembrane helix</keyword>
<feature type="transmembrane region" description="Helical" evidence="2">
    <location>
        <begin position="50"/>
        <end position="70"/>
    </location>
</feature>